<sequence length="81" mass="9657">MTTRMLTCDRGVFPQQKTWWRRLFEEADYLRSVPEPTVAESVLLLRVDHEPRLEQDASAVIEKYKRLIRRAREQSLQRAAN</sequence>
<dbReference type="Proteomes" id="UP000317648">
    <property type="component" value="Chromosome"/>
</dbReference>
<evidence type="ECO:0000313" key="1">
    <source>
        <dbReference type="EMBL" id="QDU97511.1"/>
    </source>
</evidence>
<gene>
    <name evidence="1" type="ORF">Pla8534_53590</name>
</gene>
<dbReference type="KEGG" id="lcre:Pla8534_53590"/>
<evidence type="ECO:0000313" key="2">
    <source>
        <dbReference type="Proteomes" id="UP000317648"/>
    </source>
</evidence>
<accession>A0A518E0C6</accession>
<dbReference type="AlphaFoldDB" id="A0A518E0C6"/>
<reference evidence="1 2" key="1">
    <citation type="submission" date="2019-02" db="EMBL/GenBank/DDBJ databases">
        <title>Deep-cultivation of Planctomycetes and their phenomic and genomic characterization uncovers novel biology.</title>
        <authorList>
            <person name="Wiegand S."/>
            <person name="Jogler M."/>
            <person name="Boedeker C."/>
            <person name="Pinto D."/>
            <person name="Vollmers J."/>
            <person name="Rivas-Marin E."/>
            <person name="Kohn T."/>
            <person name="Peeters S.H."/>
            <person name="Heuer A."/>
            <person name="Rast P."/>
            <person name="Oberbeckmann S."/>
            <person name="Bunk B."/>
            <person name="Jeske O."/>
            <person name="Meyerdierks A."/>
            <person name="Storesund J.E."/>
            <person name="Kallscheuer N."/>
            <person name="Luecker S."/>
            <person name="Lage O.M."/>
            <person name="Pohl T."/>
            <person name="Merkel B.J."/>
            <person name="Hornburger P."/>
            <person name="Mueller R.-W."/>
            <person name="Bruemmer F."/>
            <person name="Labrenz M."/>
            <person name="Spormann A.M."/>
            <person name="Op den Camp H."/>
            <person name="Overmann J."/>
            <person name="Amann R."/>
            <person name="Jetten M.S.M."/>
            <person name="Mascher T."/>
            <person name="Medema M.H."/>
            <person name="Devos D.P."/>
            <person name="Kaster A.-K."/>
            <person name="Ovreas L."/>
            <person name="Rohde M."/>
            <person name="Galperin M.Y."/>
            <person name="Jogler C."/>
        </authorList>
    </citation>
    <scope>NUCLEOTIDE SEQUENCE [LARGE SCALE GENOMIC DNA]</scope>
    <source>
        <strain evidence="1 2">Pla85_3_4</strain>
    </source>
</reference>
<organism evidence="1 2">
    <name type="scientific">Lignipirellula cremea</name>
    <dbReference type="NCBI Taxonomy" id="2528010"/>
    <lineage>
        <taxon>Bacteria</taxon>
        <taxon>Pseudomonadati</taxon>
        <taxon>Planctomycetota</taxon>
        <taxon>Planctomycetia</taxon>
        <taxon>Pirellulales</taxon>
        <taxon>Pirellulaceae</taxon>
        <taxon>Lignipirellula</taxon>
    </lineage>
</organism>
<name>A0A518E0C6_9BACT</name>
<protein>
    <submittedName>
        <fullName evidence="1">Uncharacterized protein</fullName>
    </submittedName>
</protein>
<dbReference type="EMBL" id="CP036433">
    <property type="protein sequence ID" value="QDU97511.1"/>
    <property type="molecule type" value="Genomic_DNA"/>
</dbReference>
<dbReference type="RefSeq" id="WP_145056280.1">
    <property type="nucleotide sequence ID" value="NZ_CP036433.1"/>
</dbReference>
<keyword evidence="2" id="KW-1185">Reference proteome</keyword>
<proteinExistence type="predicted"/>